<dbReference type="InterPro" id="IPR022770">
    <property type="entry name" value="IucA/IucC-like_C"/>
</dbReference>
<evidence type="ECO:0000256" key="1">
    <source>
        <dbReference type="ARBA" id="ARBA00004924"/>
    </source>
</evidence>
<organism evidence="6 7">
    <name type="scientific">Actinomycetospora cinnamomea</name>
    <dbReference type="NCBI Taxonomy" id="663609"/>
    <lineage>
        <taxon>Bacteria</taxon>
        <taxon>Bacillati</taxon>
        <taxon>Actinomycetota</taxon>
        <taxon>Actinomycetes</taxon>
        <taxon>Pseudonocardiales</taxon>
        <taxon>Pseudonocardiaceae</taxon>
        <taxon>Actinomycetospora</taxon>
    </lineage>
</organism>
<dbReference type="InterPro" id="IPR037455">
    <property type="entry name" value="LucA/IucC-like"/>
</dbReference>
<evidence type="ECO:0000256" key="3">
    <source>
        <dbReference type="SAM" id="MobiDB-lite"/>
    </source>
</evidence>
<dbReference type="EMBL" id="QEKW01000014">
    <property type="protein sequence ID" value="PVZ05891.1"/>
    <property type="molecule type" value="Genomic_DNA"/>
</dbReference>
<dbReference type="AlphaFoldDB" id="A0A2U1F144"/>
<feature type="domain" description="Aerobactin siderophore biosynthesis IucA/IucC N-terminal" evidence="4">
    <location>
        <begin position="131"/>
        <end position="342"/>
    </location>
</feature>
<evidence type="ECO:0000256" key="2">
    <source>
        <dbReference type="ARBA" id="ARBA00007832"/>
    </source>
</evidence>
<accession>A0A2U1F144</accession>
<dbReference type="GO" id="GO:0019290">
    <property type="term" value="P:siderophore biosynthetic process"/>
    <property type="evidence" value="ECO:0007669"/>
    <property type="project" value="InterPro"/>
</dbReference>
<comment type="caution">
    <text evidence="6">The sequence shown here is derived from an EMBL/GenBank/DDBJ whole genome shotgun (WGS) entry which is preliminary data.</text>
</comment>
<evidence type="ECO:0000313" key="6">
    <source>
        <dbReference type="EMBL" id="PVZ05891.1"/>
    </source>
</evidence>
<comment type="similarity">
    <text evidence="2">Belongs to the IucA/IucC family.</text>
</comment>
<feature type="domain" description="Aerobactin siderophore biosynthesis IucA/IucC-like C-terminal" evidence="5">
    <location>
        <begin position="374"/>
        <end position="510"/>
    </location>
</feature>
<dbReference type="Pfam" id="PF06276">
    <property type="entry name" value="FhuF"/>
    <property type="match status" value="1"/>
</dbReference>
<dbReference type="PANTHER" id="PTHR34384">
    <property type="entry name" value="L-2,3-DIAMINOPROPANOATE--CITRATE LIGASE"/>
    <property type="match status" value="1"/>
</dbReference>
<dbReference type="Proteomes" id="UP000245639">
    <property type="component" value="Unassembled WGS sequence"/>
</dbReference>
<dbReference type="Gene3D" id="1.10.510.40">
    <property type="match status" value="1"/>
</dbReference>
<reference evidence="6 7" key="1">
    <citation type="submission" date="2018-04" db="EMBL/GenBank/DDBJ databases">
        <title>Genomic Encyclopedia of Type Strains, Phase IV (KMG-IV): sequencing the most valuable type-strain genomes for metagenomic binning, comparative biology and taxonomic classification.</title>
        <authorList>
            <person name="Goeker M."/>
        </authorList>
    </citation>
    <scope>NUCLEOTIDE SEQUENCE [LARGE SCALE GENOMIC DNA]</scope>
    <source>
        <strain evidence="6 7">DSM 45771</strain>
    </source>
</reference>
<sequence>MTPSATTLVLRDLLDAAVAEDLAGLGGARLTPAPDGWPGPCVRLPLPDGRCVGWPARPGGVLQATRYVDGPVLVGVPGEPLREVAGPAELVDLLFPEAPAREVVARDLATAVAHAEVAGPPAGALSEGVGEQLAVARGRPFHPTARAVVGWGTDELARFGPGRLVDLDWVGVRRDHVRRGEGPAPRWDVECPDTHVPVPVHPFDREHVLPVAFAPEFADGTVVALARGIGQGRATASLRTLDLGGGVHLKLPLGVTTLGSARLLPARSLDHAQRGQRVLRDVLDADPDLAARVAVADETSWVGFARPGGGDEFHERPGHLAAVVRRLPAGGGAVRVPLAALAAPAWDGSLAELGDPAAVFAAVAEAVVEVGIGFLRHGVLPEMHGQNVLLELSDGRSVRLVLRDHDAVRVHPRWLSVPDPGYRLAPGGSQSLVLDTPGALIGFFATLGLQVGLGGVVDALVRHTGTLEPRWWSVIRHAVEASVERTRSPVVRQTLHAALLDAESWPYRAVLGPLLKQGPSRGTSMPAGTTWVANPLRAVP</sequence>
<name>A0A2U1F144_9PSEU</name>
<evidence type="ECO:0000259" key="5">
    <source>
        <dbReference type="Pfam" id="PF06276"/>
    </source>
</evidence>
<evidence type="ECO:0000259" key="4">
    <source>
        <dbReference type="Pfam" id="PF04183"/>
    </source>
</evidence>
<dbReference type="RefSeq" id="WP_165825863.1">
    <property type="nucleotide sequence ID" value="NZ_QEKW01000014.1"/>
</dbReference>
<proteinExistence type="inferred from homology"/>
<dbReference type="Pfam" id="PF04183">
    <property type="entry name" value="IucA_IucC"/>
    <property type="match status" value="1"/>
</dbReference>
<gene>
    <name evidence="6" type="ORF">C8D89_114147</name>
</gene>
<dbReference type="GO" id="GO:0016881">
    <property type="term" value="F:acid-amino acid ligase activity"/>
    <property type="evidence" value="ECO:0007669"/>
    <property type="project" value="UniProtKB-ARBA"/>
</dbReference>
<dbReference type="InterPro" id="IPR007310">
    <property type="entry name" value="Aerobactin_biosyn_IucA/IucC_N"/>
</dbReference>
<protein>
    <submittedName>
        <fullName evidence="6">Siderophore synthetase component</fullName>
    </submittedName>
</protein>
<dbReference type="PANTHER" id="PTHR34384:SF6">
    <property type="entry name" value="STAPHYLOFERRIN B SYNTHASE"/>
    <property type="match status" value="1"/>
</dbReference>
<keyword evidence="7" id="KW-1185">Reference proteome</keyword>
<feature type="region of interest" description="Disordered" evidence="3">
    <location>
        <begin position="518"/>
        <end position="540"/>
    </location>
</feature>
<comment type="pathway">
    <text evidence="1">Siderophore biosynthesis.</text>
</comment>
<evidence type="ECO:0000313" key="7">
    <source>
        <dbReference type="Proteomes" id="UP000245639"/>
    </source>
</evidence>